<dbReference type="InterPro" id="IPR050469">
    <property type="entry name" value="Diguanylate_Cyclase"/>
</dbReference>
<dbReference type="InterPro" id="IPR000160">
    <property type="entry name" value="GGDEF_dom"/>
</dbReference>
<evidence type="ECO:0000313" key="3">
    <source>
        <dbReference type="EMBL" id="PZD72425.1"/>
    </source>
</evidence>
<dbReference type="EMBL" id="PQWO01000010">
    <property type="protein sequence ID" value="PZD72425.1"/>
    <property type="molecule type" value="Genomic_DNA"/>
</dbReference>
<dbReference type="RefSeq" id="WP_146242360.1">
    <property type="nucleotide sequence ID" value="NZ_CAWNWM010000010.1"/>
</dbReference>
<evidence type="ECO:0000259" key="2">
    <source>
        <dbReference type="PROSITE" id="PS50887"/>
    </source>
</evidence>
<feature type="transmembrane region" description="Helical" evidence="1">
    <location>
        <begin position="113"/>
        <end position="131"/>
    </location>
</feature>
<dbReference type="Gene3D" id="3.30.70.270">
    <property type="match status" value="1"/>
</dbReference>
<dbReference type="NCBIfam" id="TIGR00254">
    <property type="entry name" value="GGDEF"/>
    <property type="match status" value="1"/>
</dbReference>
<feature type="transmembrane region" description="Helical" evidence="1">
    <location>
        <begin position="89"/>
        <end position="106"/>
    </location>
</feature>
<keyword evidence="3" id="KW-0548">Nucleotidyltransferase</keyword>
<feature type="domain" description="GGDEF" evidence="2">
    <location>
        <begin position="198"/>
        <end position="324"/>
    </location>
</feature>
<protein>
    <submittedName>
        <fullName evidence="3">Putative diguanylate cyclase AdrA</fullName>
        <ecNumber evidence="3">2.7.7.65</ecNumber>
    </submittedName>
</protein>
<keyword evidence="1" id="KW-0812">Transmembrane</keyword>
<dbReference type="PANTHER" id="PTHR45138:SF9">
    <property type="entry name" value="DIGUANYLATE CYCLASE DGCM-RELATED"/>
    <property type="match status" value="1"/>
</dbReference>
<keyword evidence="1" id="KW-0472">Membrane</keyword>
<dbReference type="CDD" id="cd01949">
    <property type="entry name" value="GGDEF"/>
    <property type="match status" value="1"/>
</dbReference>
<dbReference type="GO" id="GO:0043709">
    <property type="term" value="P:cell adhesion involved in single-species biofilm formation"/>
    <property type="evidence" value="ECO:0007669"/>
    <property type="project" value="TreeGrafter"/>
</dbReference>
<dbReference type="EC" id="2.7.7.65" evidence="3"/>
<dbReference type="PROSITE" id="PS50887">
    <property type="entry name" value="GGDEF"/>
    <property type="match status" value="1"/>
</dbReference>
<keyword evidence="3" id="KW-0808">Transferase</keyword>
<keyword evidence="1" id="KW-1133">Transmembrane helix</keyword>
<dbReference type="Pfam" id="PF00990">
    <property type="entry name" value="GGDEF"/>
    <property type="match status" value="1"/>
</dbReference>
<dbReference type="SMART" id="SM00267">
    <property type="entry name" value="GGDEF"/>
    <property type="match status" value="1"/>
</dbReference>
<comment type="caution">
    <text evidence="3">The sequence shown here is derived from an EMBL/GenBank/DDBJ whole genome shotgun (WGS) entry which is preliminary data.</text>
</comment>
<feature type="transmembrane region" description="Helical" evidence="1">
    <location>
        <begin position="12"/>
        <end position="30"/>
    </location>
</feature>
<feature type="transmembrane region" description="Helical" evidence="1">
    <location>
        <begin position="137"/>
        <end position="157"/>
    </location>
</feature>
<reference evidence="3 4" key="1">
    <citation type="journal article" date="2018" name="Sci. Rep.">
        <title>A novel species of the marine cyanobacterium Acaryochloris with a unique pigment content and lifestyle.</title>
        <authorList>
            <person name="Partensky F."/>
            <person name="Six C."/>
            <person name="Ratin M."/>
            <person name="Garczarek L."/>
            <person name="Vaulot D."/>
            <person name="Probert I."/>
            <person name="Calteau A."/>
            <person name="Gourvil P."/>
            <person name="Marie D."/>
            <person name="Grebert T."/>
            <person name="Bouchier C."/>
            <person name="Le Panse S."/>
            <person name="Gachenot M."/>
            <person name="Rodriguez F."/>
            <person name="Garrido J.L."/>
        </authorList>
    </citation>
    <scope>NUCLEOTIDE SEQUENCE [LARGE SCALE GENOMIC DNA]</scope>
    <source>
        <strain evidence="3 4">RCC1774</strain>
    </source>
</reference>
<organism evidence="3 4">
    <name type="scientific">Acaryochloris thomasi RCC1774</name>
    <dbReference type="NCBI Taxonomy" id="1764569"/>
    <lineage>
        <taxon>Bacteria</taxon>
        <taxon>Bacillati</taxon>
        <taxon>Cyanobacteriota</taxon>
        <taxon>Cyanophyceae</taxon>
        <taxon>Acaryochloridales</taxon>
        <taxon>Acaryochloridaceae</taxon>
        <taxon>Acaryochloris</taxon>
        <taxon>Acaryochloris thomasi</taxon>
    </lineage>
</organism>
<proteinExistence type="predicted"/>
<dbReference type="PANTHER" id="PTHR45138">
    <property type="entry name" value="REGULATORY COMPONENTS OF SENSORY TRANSDUCTION SYSTEM"/>
    <property type="match status" value="1"/>
</dbReference>
<dbReference type="GO" id="GO:1902201">
    <property type="term" value="P:negative regulation of bacterial-type flagellum-dependent cell motility"/>
    <property type="evidence" value="ECO:0007669"/>
    <property type="project" value="TreeGrafter"/>
</dbReference>
<keyword evidence="4" id="KW-1185">Reference proteome</keyword>
<dbReference type="GO" id="GO:0005886">
    <property type="term" value="C:plasma membrane"/>
    <property type="evidence" value="ECO:0007669"/>
    <property type="project" value="TreeGrafter"/>
</dbReference>
<dbReference type="Proteomes" id="UP000248857">
    <property type="component" value="Unassembled WGS sequence"/>
</dbReference>
<feature type="transmembrane region" description="Helical" evidence="1">
    <location>
        <begin position="36"/>
        <end position="57"/>
    </location>
</feature>
<evidence type="ECO:0000313" key="4">
    <source>
        <dbReference type="Proteomes" id="UP000248857"/>
    </source>
</evidence>
<accession>A0A2W1JLU3</accession>
<dbReference type="InterPro" id="IPR029787">
    <property type="entry name" value="Nucleotide_cyclase"/>
</dbReference>
<dbReference type="FunFam" id="3.30.70.270:FF:000001">
    <property type="entry name" value="Diguanylate cyclase domain protein"/>
    <property type="match status" value="1"/>
</dbReference>
<gene>
    <name evidence="3" type="primary">adrA_2</name>
    <name evidence="3" type="ORF">C1752_03656</name>
</gene>
<dbReference type="InterPro" id="IPR043128">
    <property type="entry name" value="Rev_trsase/Diguanyl_cyclase"/>
</dbReference>
<name>A0A2W1JLU3_9CYAN</name>
<dbReference type="SUPFAM" id="SSF55073">
    <property type="entry name" value="Nucleotide cyclase"/>
    <property type="match status" value="1"/>
</dbReference>
<dbReference type="OrthoDB" id="453368at2"/>
<feature type="transmembrane region" description="Helical" evidence="1">
    <location>
        <begin position="64"/>
        <end position="83"/>
    </location>
</feature>
<dbReference type="GO" id="GO:0052621">
    <property type="term" value="F:diguanylate cyclase activity"/>
    <property type="evidence" value="ECO:0007669"/>
    <property type="project" value="UniProtKB-EC"/>
</dbReference>
<dbReference type="AlphaFoldDB" id="A0A2W1JLU3"/>
<sequence>MKPQQTPDFLRKSSLALAIVCLVFLTPFAINNFIQGRLLLGTGSLALIAILIFNTWTITRYNRYYDSLTLLGLVPAILFFLVTSLRSQGIIGVLWCYPAAASFYLLLPERKAWIANVALLIVTLPVAWTVIEQVLAVRMMATLVMISIFLVIFVRVINEQQYKLKLQAATDPLTGLLNRTLLEETLEQATAQSHRTGVAMTLAALDIDHFKSINDTFGHAAGDQVLRRIGQLLQGRVRRVDKVFRLGGEELLVLLYGTGGKNGSSVAEELREAIAALELLPDRPVTVSIGLATLYPQENWKLWLKRSDENLYQAKAMGRNRVVT</sequence>
<evidence type="ECO:0000256" key="1">
    <source>
        <dbReference type="SAM" id="Phobius"/>
    </source>
</evidence>